<gene>
    <name evidence="1" type="ORF">HMPREF1977_1017</name>
</gene>
<organism evidence="1 2">
    <name type="scientific">Capnocytophaga ochracea F0287</name>
    <dbReference type="NCBI Taxonomy" id="873517"/>
    <lineage>
        <taxon>Bacteria</taxon>
        <taxon>Pseudomonadati</taxon>
        <taxon>Bacteroidota</taxon>
        <taxon>Flavobacteriia</taxon>
        <taxon>Flavobacteriales</taxon>
        <taxon>Flavobacteriaceae</taxon>
        <taxon>Capnocytophaga</taxon>
    </lineage>
</organism>
<dbReference type="Proteomes" id="UP000005391">
    <property type="component" value="Unassembled WGS sequence"/>
</dbReference>
<dbReference type="AlphaFoldDB" id="E4MRK7"/>
<sequence length="43" mass="5006">MTYLLTKGFGRSFCPYFDKNFIGEDIIGIDFYNVILYSLKACK</sequence>
<name>E4MRK7_CAPOC</name>
<accession>E4MRK7</accession>
<evidence type="ECO:0000313" key="1">
    <source>
        <dbReference type="EMBL" id="EFS97662.1"/>
    </source>
</evidence>
<proteinExistence type="predicted"/>
<evidence type="ECO:0000313" key="2">
    <source>
        <dbReference type="Proteomes" id="UP000005391"/>
    </source>
</evidence>
<reference evidence="1 2" key="1">
    <citation type="submission" date="2010-10" db="EMBL/GenBank/DDBJ databases">
        <authorList>
            <person name="Muzny D."/>
            <person name="Qin X."/>
            <person name="Deng J."/>
            <person name="Jiang H."/>
            <person name="Liu Y."/>
            <person name="Qu J."/>
            <person name="Song X.-Z."/>
            <person name="Zhang L."/>
            <person name="Thornton R."/>
            <person name="Coyle M."/>
            <person name="Francisco L."/>
            <person name="Jackson L."/>
            <person name="Javaid M."/>
            <person name="Korchina V."/>
            <person name="Kovar C."/>
            <person name="Mata R."/>
            <person name="Mathew T."/>
            <person name="Ngo R."/>
            <person name="Nguyen L."/>
            <person name="Nguyen N."/>
            <person name="Okwuonu G."/>
            <person name="Ongeri F."/>
            <person name="Pham C."/>
            <person name="Simmons D."/>
            <person name="Wilczek-Boney K."/>
            <person name="Hale W."/>
            <person name="Jakkamsetti A."/>
            <person name="Pham P."/>
            <person name="Ruth R."/>
            <person name="San Lucas F."/>
            <person name="Warren J."/>
            <person name="Zhang J."/>
            <person name="Zhao Z."/>
            <person name="Zhou C."/>
            <person name="Zhu D."/>
            <person name="Lee S."/>
            <person name="Bess C."/>
            <person name="Blankenburg K."/>
            <person name="Forbes L."/>
            <person name="Fu Q."/>
            <person name="Gubbala S."/>
            <person name="Hirani K."/>
            <person name="Jayaseelan J.C."/>
            <person name="Lara F."/>
            <person name="Munidasa M."/>
            <person name="Palculict T."/>
            <person name="Patil S."/>
            <person name="Pu L.-L."/>
            <person name="Saada N."/>
            <person name="Tang L."/>
            <person name="Weissenberger G."/>
            <person name="Zhu Y."/>
            <person name="Hemphill L."/>
            <person name="Shang Y."/>
            <person name="Youmans B."/>
            <person name="Ayvaz T."/>
            <person name="Ross M."/>
            <person name="Santibanez J."/>
            <person name="Aqrawi P."/>
            <person name="Gross S."/>
            <person name="Joshi V."/>
            <person name="Fowler G."/>
            <person name="Nazareth L."/>
            <person name="Reid J."/>
            <person name="Worley K."/>
            <person name="Petrosino J."/>
            <person name="Highlander S."/>
            <person name="Gibbs R."/>
        </authorList>
    </citation>
    <scope>NUCLEOTIDE SEQUENCE [LARGE SCALE GENOMIC DNA]</scope>
    <source>
        <strain evidence="1 2">F0287</strain>
    </source>
</reference>
<dbReference type="EMBL" id="AEOH01000027">
    <property type="protein sequence ID" value="EFS97662.1"/>
    <property type="molecule type" value="Genomic_DNA"/>
</dbReference>
<comment type="caution">
    <text evidence="1">The sequence shown here is derived from an EMBL/GenBank/DDBJ whole genome shotgun (WGS) entry which is preliminary data.</text>
</comment>
<protein>
    <submittedName>
        <fullName evidence="1">Uncharacterized protein</fullName>
    </submittedName>
</protein>
<dbReference type="HOGENOM" id="CLU_3231249_0_0_10"/>